<dbReference type="Proteomes" id="UP000030711">
    <property type="component" value="Unassembled WGS sequence"/>
</dbReference>
<dbReference type="AlphaFoldDB" id="A0A058ZVG3"/>
<accession>A0A058ZVG3</accession>
<dbReference type="Gramene" id="KCW45803">
    <property type="protein sequence ID" value="KCW45803"/>
    <property type="gene ID" value="EUGRSUZ_L00364"/>
</dbReference>
<gene>
    <name evidence="2" type="ORF">EUGRSUZ_L00364</name>
</gene>
<evidence type="ECO:0000313" key="2">
    <source>
        <dbReference type="EMBL" id="KCW45803.1"/>
    </source>
</evidence>
<sequence length="98" mass="11686">MQPRHPSWRIGRWWGQHPPNHSISADVDRKKLLNDQAPSQAHIVHDQHANSHKRQTKDGNAINLRTLYLYVKWEAIEGTSRDWRERHLPNLKCWSPKR</sequence>
<dbReference type="InParanoid" id="A0A058ZVG3"/>
<reference evidence="1" key="4">
    <citation type="submission" date="2023-07" db="EMBL/GenBank/DDBJ databases">
        <authorList>
            <person name="Myburg A.A."/>
            <person name="Grattapaglia D."/>
            <person name="Tuskan G.A."/>
            <person name="Hellsten U."/>
            <person name="Hayes R.D."/>
            <person name="Grimwood J."/>
            <person name="Jenkins J."/>
            <person name="Lindquist E."/>
            <person name="Tice H."/>
            <person name="Bauer D."/>
            <person name="Goodstein D.M."/>
            <person name="Dubchak I."/>
            <person name="Poliakov A."/>
            <person name="Mizrachi E."/>
            <person name="Kullan A.R."/>
            <person name="Hussey S.G."/>
            <person name="Pinard D."/>
            <person name="Van D.M."/>
            <person name="Singh P."/>
            <person name="Van J.I."/>
            <person name="Silva-Junior O.B."/>
            <person name="Togawa R.C."/>
            <person name="Pappas M.R."/>
            <person name="Faria D.A."/>
            <person name="Sansaloni C.P."/>
            <person name="Petroli C.D."/>
            <person name="Yang X."/>
            <person name="Ranjan P."/>
            <person name="Tschaplinski T.J."/>
            <person name="Ye C.Y."/>
            <person name="Li T."/>
            <person name="Sterck L."/>
            <person name="Vanneste K."/>
            <person name="Murat F."/>
            <person name="Soler M."/>
            <person name="Clemente H.S."/>
            <person name="Saidi N."/>
            <person name="Cassan-Wang H."/>
            <person name="Dunand C."/>
            <person name="Hefer C.A."/>
            <person name="Bornberg-Bauer E."/>
            <person name="Kersting A.R."/>
            <person name="Vining K."/>
            <person name="Amarasinghe V."/>
            <person name="Ranik M."/>
            <person name="Naithani S."/>
            <person name="Elser J."/>
            <person name="Boyd A.E."/>
            <person name="Liston A."/>
            <person name="Spatafora J.W."/>
            <person name="Dharmwardhana P."/>
            <person name="Raja R."/>
            <person name="Sullivan C."/>
            <person name="Romanel E."/>
            <person name="Alves-Ferreira M."/>
            <person name="Kulheim C."/>
            <person name="Foley W."/>
            <person name="Carocha V."/>
            <person name="Paiva J."/>
            <person name="Kudrna D."/>
            <person name="Brommonschenkel S.H."/>
            <person name="Pasquali G."/>
            <person name="Byrne M."/>
            <person name="Rigault P."/>
            <person name="Tibbits J."/>
            <person name="Spokevicius A."/>
            <person name="Jones R.C."/>
            <person name="Steane D.A."/>
            <person name="Vaillancourt R.E."/>
            <person name="Potts B.M."/>
            <person name="Joubert F."/>
            <person name="Barry K."/>
            <person name="Pappas G.J."/>
            <person name="Strauss S.H."/>
            <person name="Jaiswal P."/>
            <person name="Grima-Pettenati J."/>
            <person name="Salse J."/>
            <person name="Van D.P."/>
            <person name="Rokhsar D.S."/>
            <person name="Schmutz J."/>
        </authorList>
    </citation>
    <scope>NUCLEOTIDE SEQUENCE</scope>
    <source>
        <tissue evidence="1">Leaf extractions</tissue>
    </source>
</reference>
<evidence type="ECO:0000313" key="3">
    <source>
        <dbReference type="Proteomes" id="UP000030711"/>
    </source>
</evidence>
<dbReference type="EMBL" id="KK198774">
    <property type="protein sequence ID" value="KCW45803.1"/>
    <property type="molecule type" value="Genomic_DNA"/>
</dbReference>
<organism evidence="2">
    <name type="scientific">Eucalyptus grandis</name>
    <name type="common">Flooded gum</name>
    <dbReference type="NCBI Taxonomy" id="71139"/>
    <lineage>
        <taxon>Eukaryota</taxon>
        <taxon>Viridiplantae</taxon>
        <taxon>Streptophyta</taxon>
        <taxon>Embryophyta</taxon>
        <taxon>Tracheophyta</taxon>
        <taxon>Spermatophyta</taxon>
        <taxon>Magnoliopsida</taxon>
        <taxon>eudicotyledons</taxon>
        <taxon>Gunneridae</taxon>
        <taxon>Pentapetalae</taxon>
        <taxon>rosids</taxon>
        <taxon>malvids</taxon>
        <taxon>Myrtales</taxon>
        <taxon>Myrtaceae</taxon>
        <taxon>Myrtoideae</taxon>
        <taxon>Eucalypteae</taxon>
        <taxon>Eucalyptus</taxon>
    </lineage>
</organism>
<reference evidence="1" key="2">
    <citation type="journal article" date="2014" name="Nature">
        <title>The genome of Eucalyptus grandis.</title>
        <authorList>
            <person name="Myburg A.A."/>
            <person name="Grattapaglia D."/>
            <person name="Tuskan G.A."/>
            <person name="Hellsten U."/>
            <person name="Hayes R.D."/>
            <person name="Grimwood J."/>
            <person name="Jenkins J."/>
            <person name="Lindquist E."/>
            <person name="Tice H."/>
            <person name="Bauer D."/>
            <person name="Goodstein D.M."/>
            <person name="Dubchak I."/>
            <person name="Poliakov A."/>
            <person name="Mizrachi E."/>
            <person name="Kullan A.R."/>
            <person name="Hussey S.G."/>
            <person name="Pinard D."/>
            <person name="van der Merwe K."/>
            <person name="Singh P."/>
            <person name="van Jaarsveld I."/>
            <person name="Silva-Junior O.B."/>
            <person name="Togawa R.C."/>
            <person name="Pappas M.R."/>
            <person name="Faria D.A."/>
            <person name="Sansaloni C.P."/>
            <person name="Petroli C.D."/>
            <person name="Yang X."/>
            <person name="Ranjan P."/>
            <person name="Tschaplinski T.J."/>
            <person name="Ye C.Y."/>
            <person name="Li T."/>
            <person name="Sterck L."/>
            <person name="Vanneste K."/>
            <person name="Murat F."/>
            <person name="Soler M."/>
            <person name="Clemente H.S."/>
            <person name="Saidi N."/>
            <person name="Cassan-Wang H."/>
            <person name="Dunand C."/>
            <person name="Hefer C.A."/>
            <person name="Bornberg-Bauer E."/>
            <person name="Kersting A.R."/>
            <person name="Vining K."/>
            <person name="Amarasinghe V."/>
            <person name="Ranik M."/>
            <person name="Naithani S."/>
            <person name="Elser J."/>
            <person name="Boyd A.E."/>
            <person name="Liston A."/>
            <person name="Spatafora J.W."/>
            <person name="Dharmwardhana P."/>
            <person name="Raja R."/>
            <person name="Sullivan C."/>
            <person name="Romanel E."/>
            <person name="Alves-Ferreira M."/>
            <person name="Kulheim C."/>
            <person name="Foley W."/>
            <person name="Carocha V."/>
            <person name="Paiva J."/>
            <person name="Kudrna D."/>
            <person name="Brommonschenkel S.H."/>
            <person name="Pasquali G."/>
            <person name="Byrne M."/>
            <person name="Rigault P."/>
            <person name="Tibbits J."/>
            <person name="Spokevicius A."/>
            <person name="Jones R.C."/>
            <person name="Steane D.A."/>
            <person name="Vaillancourt R.E."/>
            <person name="Potts B.M."/>
            <person name="Joubert F."/>
            <person name="Barry K."/>
            <person name="Pappas G.J."/>
            <person name="Strauss S.H."/>
            <person name="Jaiswal P."/>
            <person name="Grima-Pettenati J."/>
            <person name="Salse J."/>
            <person name="Van de Peer Y."/>
            <person name="Rokhsar D.S."/>
            <person name="Schmutz J."/>
        </authorList>
    </citation>
    <scope>NUCLEOTIDE SEQUENCE</scope>
    <source>
        <tissue evidence="1">Leaf extractions</tissue>
    </source>
</reference>
<dbReference type="EMBL" id="MU848265">
    <property type="protein sequence ID" value="KAK2633198.1"/>
    <property type="molecule type" value="Genomic_DNA"/>
</dbReference>
<reference evidence="1" key="3">
    <citation type="submission" date="2023-04" db="EMBL/GenBank/DDBJ databases">
        <title>WGS assembly of Eucalyptus grandis.</title>
        <authorList>
            <person name="Myburg A."/>
            <person name="Grattapaglia D."/>
            <person name="Tuskan G."/>
            <person name="Hellsten U."/>
            <person name="Hayes R."/>
            <person name="Grimwood J."/>
            <person name="Jenkins J."/>
            <person name="Lindquist E."/>
            <person name="Tice H."/>
            <person name="Bauer D."/>
            <person name="Goodstein D."/>
            <person name="Dubchak I."/>
            <person name="Poliakov A."/>
            <person name="Mizrachi E."/>
            <person name="Kullan A."/>
            <person name="Hussey S."/>
            <person name="Pinard D."/>
            <person name="Van D."/>
            <person name="Singh P."/>
            <person name="Van J."/>
            <person name="Silva-Junior O."/>
            <person name="Togawa R."/>
            <person name="Pappas M."/>
            <person name="Faria D."/>
            <person name="Sansaloni C."/>
            <person name="Petroli C."/>
            <person name="Yang X."/>
            <person name="Ranjan P."/>
            <person name="Tschaplinski T."/>
            <person name="Ye C."/>
            <person name="Li T."/>
            <person name="Sterck L."/>
            <person name="Vanneste K."/>
            <person name="Murat F."/>
            <person name="Soler M."/>
            <person name="Clemente H."/>
            <person name="Saidi N."/>
            <person name="Cassan-Wang H."/>
            <person name="Dunand C."/>
            <person name="Hefer C."/>
            <person name="Bornberg-Bauer E."/>
            <person name="Kersting A."/>
            <person name="Vining K."/>
            <person name="Amarasinghe V."/>
            <person name="Ranik M."/>
            <person name="Naithani S."/>
            <person name="Elser J."/>
            <person name="Boyd A."/>
            <person name="Liston A."/>
            <person name="Spatafora J."/>
            <person name="Dharmwardhana P."/>
            <person name="Raja R."/>
            <person name="Sullivan C."/>
            <person name="Romanel E."/>
            <person name="Alves-Ferreira M."/>
            <person name="Kulheim C."/>
            <person name="Foley W."/>
            <person name="Carocha V."/>
            <person name="Paiva J."/>
            <person name="Kudrna D."/>
            <person name="Brommonschenkel S."/>
            <person name="Pasquali G."/>
            <person name="Byrne M."/>
            <person name="Rigault P."/>
            <person name="Tibbits J."/>
            <person name="Spokevicius A."/>
            <person name="Jones R."/>
            <person name="Steane D."/>
            <person name="Vaillancourt R."/>
            <person name="Potts B."/>
            <person name="Joubert F."/>
            <person name="Barry K."/>
            <person name="Pappas G."/>
            <person name="Strauss S."/>
            <person name="Jaiswal P."/>
            <person name="Grima-Pettenati J."/>
            <person name="Salse J."/>
            <person name="Van D."/>
            <person name="Rokhsar D."/>
            <person name="Schmutz J."/>
        </authorList>
    </citation>
    <scope>NUCLEOTIDE SEQUENCE</scope>
    <source>
        <tissue evidence="1">Leaf extractions</tissue>
    </source>
</reference>
<keyword evidence="3" id="KW-1185">Reference proteome</keyword>
<name>A0A058ZVG3_EUCGR</name>
<evidence type="ECO:0000313" key="1">
    <source>
        <dbReference type="EMBL" id="KAK2633198.1"/>
    </source>
</evidence>
<protein>
    <submittedName>
        <fullName evidence="2">Uncharacterized protein</fullName>
    </submittedName>
</protein>
<reference evidence="2" key="1">
    <citation type="submission" date="2013-07" db="EMBL/GenBank/DDBJ databases">
        <title>The genome of Eucalyptus grandis.</title>
        <authorList>
            <person name="Schmutz J."/>
            <person name="Hayes R."/>
            <person name="Myburg A."/>
            <person name="Tuskan G."/>
            <person name="Grattapaglia D."/>
            <person name="Rokhsar D.S."/>
        </authorList>
    </citation>
    <scope>NUCLEOTIDE SEQUENCE</scope>
    <source>
        <tissue evidence="2">Leaf extractions</tissue>
    </source>
</reference>
<proteinExistence type="predicted"/>